<dbReference type="GO" id="GO:0000166">
    <property type="term" value="F:nucleotide binding"/>
    <property type="evidence" value="ECO:0007669"/>
    <property type="project" value="UniProtKB-KW"/>
</dbReference>
<organism evidence="4 5">
    <name type="scientific">Pleurodeles waltl</name>
    <name type="common">Iberian ribbed newt</name>
    <dbReference type="NCBI Taxonomy" id="8319"/>
    <lineage>
        <taxon>Eukaryota</taxon>
        <taxon>Metazoa</taxon>
        <taxon>Chordata</taxon>
        <taxon>Craniata</taxon>
        <taxon>Vertebrata</taxon>
        <taxon>Euteleostomi</taxon>
        <taxon>Amphibia</taxon>
        <taxon>Batrachia</taxon>
        <taxon>Caudata</taxon>
        <taxon>Salamandroidea</taxon>
        <taxon>Salamandridae</taxon>
        <taxon>Pleurodelinae</taxon>
        <taxon>Pleurodeles</taxon>
    </lineage>
</organism>
<keyword evidence="1" id="KW-0808">Transferase</keyword>
<name>A0AAV7T2J2_PLEWA</name>
<dbReference type="PANTHER" id="PTHR15045:SF1">
    <property type="entry name" value="FUCOSE-1-PHOSPHATE GUANYLYLTRANSFERASE"/>
    <property type="match status" value="1"/>
</dbReference>
<keyword evidence="5" id="KW-1185">Reference proteome</keyword>
<evidence type="ECO:0000313" key="5">
    <source>
        <dbReference type="Proteomes" id="UP001066276"/>
    </source>
</evidence>
<reference evidence="4" key="1">
    <citation type="journal article" date="2022" name="bioRxiv">
        <title>Sequencing and chromosome-scale assembly of the giantPleurodeles waltlgenome.</title>
        <authorList>
            <person name="Brown T."/>
            <person name="Elewa A."/>
            <person name="Iarovenko S."/>
            <person name="Subramanian E."/>
            <person name="Araus A.J."/>
            <person name="Petzold A."/>
            <person name="Susuki M."/>
            <person name="Suzuki K.-i.T."/>
            <person name="Hayashi T."/>
            <person name="Toyoda A."/>
            <person name="Oliveira C."/>
            <person name="Osipova E."/>
            <person name="Leigh N.D."/>
            <person name="Simon A."/>
            <person name="Yun M.H."/>
        </authorList>
    </citation>
    <scope>NUCLEOTIDE SEQUENCE</scope>
    <source>
        <strain evidence="4">20211129_DDA</strain>
        <tissue evidence="4">Liver</tissue>
    </source>
</reference>
<dbReference type="EMBL" id="JANPWB010000007">
    <property type="protein sequence ID" value="KAJ1170800.1"/>
    <property type="molecule type" value="Genomic_DNA"/>
</dbReference>
<dbReference type="InterPro" id="IPR012887">
    <property type="entry name" value="GDP_fucose_pyrophosphorylase"/>
</dbReference>
<dbReference type="GO" id="GO:0016772">
    <property type="term" value="F:transferase activity, transferring phosphorus-containing groups"/>
    <property type="evidence" value="ECO:0007669"/>
    <property type="project" value="InterPro"/>
</dbReference>
<evidence type="ECO:0000259" key="3">
    <source>
        <dbReference type="Pfam" id="PF07959"/>
    </source>
</evidence>
<gene>
    <name evidence="4" type="ORF">NDU88_002671</name>
</gene>
<evidence type="ECO:0000256" key="2">
    <source>
        <dbReference type="ARBA" id="ARBA00022741"/>
    </source>
</evidence>
<evidence type="ECO:0000313" key="4">
    <source>
        <dbReference type="EMBL" id="KAJ1170800.1"/>
    </source>
</evidence>
<proteinExistence type="predicted"/>
<dbReference type="PANTHER" id="PTHR15045">
    <property type="entry name" value="FUCOSE-1-PHOSPHATE GUANYLYLTRANSFERASE"/>
    <property type="match status" value="1"/>
</dbReference>
<feature type="domain" description="GDP-fucose pyrophosphorylase" evidence="3">
    <location>
        <begin position="101"/>
        <end position="201"/>
    </location>
</feature>
<dbReference type="GO" id="GO:0042350">
    <property type="term" value="P:GDP-L-fucose biosynthetic process"/>
    <property type="evidence" value="ECO:0007669"/>
    <property type="project" value="UniProtKB-ARBA"/>
</dbReference>
<evidence type="ECO:0000256" key="1">
    <source>
        <dbReference type="ARBA" id="ARBA00022679"/>
    </source>
</evidence>
<sequence>MASTSDEIMLQKDTRRKLKQFDKIRGKEVQTGEFWDVVVITAVDKEQELAYQQQVAEKRNRKELPLGVRYHVFADPPGAKIGNGGSTLYALTCLEQLYGGQWDNFTILLIHAGGYSQRLPSASALGKIFTALPMGYPIYQMLELKLAAYIDFPRLMSPGVLVTCADDIEVFSTGPKEMIKFDKPGFTALAHPSSLTVGTTHEESALLSVSMLNAVHNHSRCNISDRKLLSIAEMLSFKDVEDMLLFRHRLCEEIGIRCKT</sequence>
<dbReference type="Proteomes" id="UP001066276">
    <property type="component" value="Chromosome 4_1"/>
</dbReference>
<dbReference type="Pfam" id="PF07959">
    <property type="entry name" value="Fucose_pyrophosphorylase"/>
    <property type="match status" value="1"/>
</dbReference>
<keyword evidence="2" id="KW-0547">Nucleotide-binding</keyword>
<accession>A0AAV7T2J2</accession>
<comment type="caution">
    <text evidence="4">The sequence shown here is derived from an EMBL/GenBank/DDBJ whole genome shotgun (WGS) entry which is preliminary data.</text>
</comment>
<protein>
    <recommendedName>
        <fullName evidence="3">GDP-fucose pyrophosphorylase domain-containing protein</fullName>
    </recommendedName>
</protein>
<dbReference type="AlphaFoldDB" id="A0AAV7T2J2"/>